<evidence type="ECO:0000313" key="4">
    <source>
        <dbReference type="Proteomes" id="UP001595377"/>
    </source>
</evidence>
<dbReference type="Pfam" id="PF08021">
    <property type="entry name" value="FAD_binding_9"/>
    <property type="match status" value="1"/>
</dbReference>
<evidence type="ECO:0000256" key="1">
    <source>
        <dbReference type="ARBA" id="ARBA00035644"/>
    </source>
</evidence>
<keyword evidence="4" id="KW-1185">Reference proteome</keyword>
<dbReference type="InterPro" id="IPR039374">
    <property type="entry name" value="SIP_fam"/>
</dbReference>
<organism evidence="3 4">
    <name type="scientific">Shinella pollutisoli</name>
    <dbReference type="NCBI Taxonomy" id="2250594"/>
    <lineage>
        <taxon>Bacteria</taxon>
        <taxon>Pseudomonadati</taxon>
        <taxon>Pseudomonadota</taxon>
        <taxon>Alphaproteobacteria</taxon>
        <taxon>Hyphomicrobiales</taxon>
        <taxon>Rhizobiaceae</taxon>
        <taxon>Shinella</taxon>
    </lineage>
</organism>
<dbReference type="InterPro" id="IPR017938">
    <property type="entry name" value="Riboflavin_synthase-like_b-brl"/>
</dbReference>
<reference evidence="4" key="1">
    <citation type="journal article" date="2019" name="Int. J. Syst. Evol. Microbiol.">
        <title>The Global Catalogue of Microorganisms (GCM) 10K type strain sequencing project: providing services to taxonomists for standard genome sequencing and annotation.</title>
        <authorList>
            <consortium name="The Broad Institute Genomics Platform"/>
            <consortium name="The Broad Institute Genome Sequencing Center for Infectious Disease"/>
            <person name="Wu L."/>
            <person name="Ma J."/>
        </authorList>
    </citation>
    <scope>NUCLEOTIDE SEQUENCE [LARGE SCALE GENOMIC DNA]</scope>
    <source>
        <strain evidence="4">KCTC 52677</strain>
    </source>
</reference>
<dbReference type="SUPFAM" id="SSF63380">
    <property type="entry name" value="Riboflavin synthase domain-like"/>
    <property type="match status" value="1"/>
</dbReference>
<name>A0ABV7DM87_9HYPH</name>
<dbReference type="Gene3D" id="3.40.50.80">
    <property type="entry name" value="Nucleotide-binding domain of ferredoxin-NADP reductase (FNR) module"/>
    <property type="match status" value="1"/>
</dbReference>
<accession>A0ABV7DM87</accession>
<proteinExistence type="inferred from homology"/>
<dbReference type="Proteomes" id="UP001595377">
    <property type="component" value="Unassembled WGS sequence"/>
</dbReference>
<dbReference type="Gene3D" id="2.40.30.10">
    <property type="entry name" value="Translation factors"/>
    <property type="match status" value="1"/>
</dbReference>
<evidence type="ECO:0000259" key="2">
    <source>
        <dbReference type="PROSITE" id="PS51384"/>
    </source>
</evidence>
<dbReference type="PANTHER" id="PTHR30157">
    <property type="entry name" value="FERRIC REDUCTASE, NADPH-DEPENDENT"/>
    <property type="match status" value="1"/>
</dbReference>
<dbReference type="RefSeq" id="WP_257317939.1">
    <property type="nucleotide sequence ID" value="NZ_JANFDG010000036.1"/>
</dbReference>
<dbReference type="PANTHER" id="PTHR30157:SF0">
    <property type="entry name" value="NADPH-DEPENDENT FERRIC-CHELATE REDUCTASE"/>
    <property type="match status" value="1"/>
</dbReference>
<dbReference type="InterPro" id="IPR007037">
    <property type="entry name" value="SIP_rossman_dom"/>
</dbReference>
<comment type="similarity">
    <text evidence="1">Belongs to the SIP oxidoreductase family.</text>
</comment>
<dbReference type="Pfam" id="PF04954">
    <property type="entry name" value="SIP"/>
    <property type="match status" value="1"/>
</dbReference>
<feature type="domain" description="FAD-binding FR-type" evidence="2">
    <location>
        <begin position="114"/>
        <end position="241"/>
    </location>
</feature>
<gene>
    <name evidence="3" type="ORF">ACFOHH_23710</name>
</gene>
<dbReference type="CDD" id="cd06193">
    <property type="entry name" value="siderophore_interacting"/>
    <property type="match status" value="1"/>
</dbReference>
<protein>
    <submittedName>
        <fullName evidence="3">Siderophore-interacting protein</fullName>
    </submittedName>
</protein>
<dbReference type="InterPro" id="IPR017927">
    <property type="entry name" value="FAD-bd_FR_type"/>
</dbReference>
<dbReference type="InterPro" id="IPR039261">
    <property type="entry name" value="FNR_nucleotide-bd"/>
</dbReference>
<evidence type="ECO:0000313" key="3">
    <source>
        <dbReference type="EMBL" id="MFC3076140.1"/>
    </source>
</evidence>
<dbReference type="InterPro" id="IPR013113">
    <property type="entry name" value="SIP_FAD-bd"/>
</dbReference>
<sequence length="368" mass="39635">MNFRAHATAHFPCAEAARDAIFEDFTKRFAEVEDGATVSRDGAAVSLAVPEGDRSFRAIFTATGDDFGLDATAKNLDRLIGIKSFMASQLLKYAEPHSPSIIWQGDASELTTHPGFRLMRVVSTRNVTPHMKRLTLIGEDLDRFATLDGLHVGLVIPRKQDTAALSLSITLSPDGRLILPQGDDAPDTRTYTIRSVDTAAGTLDIDFVVHDDAGPGSAFAERAKPGDVVGLLGPAGAAAPLDRDWYLLAGDETAIPAIARILEALPERARGVAFIEVADAAEEQPIATRSGIEVRWLHRNGACPGATNLLVDAVRGTHFPAEGASLFAWAACEIDAFKEMRAYLRKERGLKKGESLVACYWRKGVAEA</sequence>
<dbReference type="EMBL" id="JBHRSP010000049">
    <property type="protein sequence ID" value="MFC3076140.1"/>
    <property type="molecule type" value="Genomic_DNA"/>
</dbReference>
<dbReference type="PROSITE" id="PS51384">
    <property type="entry name" value="FAD_FR"/>
    <property type="match status" value="1"/>
</dbReference>
<comment type="caution">
    <text evidence="3">The sequence shown here is derived from an EMBL/GenBank/DDBJ whole genome shotgun (WGS) entry which is preliminary data.</text>
</comment>